<dbReference type="CDD" id="cd00180">
    <property type="entry name" value="PKc"/>
    <property type="match status" value="1"/>
</dbReference>
<evidence type="ECO:0000256" key="1">
    <source>
        <dbReference type="PROSITE-ProRule" id="PRU10141"/>
    </source>
</evidence>
<dbReference type="Proteomes" id="UP000002204">
    <property type="component" value="Chromosome"/>
</dbReference>
<evidence type="ECO:0000259" key="2">
    <source>
        <dbReference type="PROSITE" id="PS50011"/>
    </source>
</evidence>
<feature type="domain" description="Protein kinase" evidence="2">
    <location>
        <begin position="171"/>
        <end position="413"/>
    </location>
</feature>
<dbReference type="SUPFAM" id="SSF56112">
    <property type="entry name" value="Protein kinase-like (PK-like)"/>
    <property type="match status" value="1"/>
</dbReference>
<dbReference type="PROSITE" id="PS50011">
    <property type="entry name" value="PROTEIN_KINASE_DOM"/>
    <property type="match status" value="1"/>
</dbReference>
<organism evidence="3 4">
    <name type="scientific">Rhodococcus erythropolis (strain PR4 / NBRC 100887)</name>
    <dbReference type="NCBI Taxonomy" id="234621"/>
    <lineage>
        <taxon>Bacteria</taxon>
        <taxon>Bacillati</taxon>
        <taxon>Actinomycetota</taxon>
        <taxon>Actinomycetes</taxon>
        <taxon>Mycobacteriales</taxon>
        <taxon>Nocardiaceae</taxon>
        <taxon>Rhodococcus</taxon>
        <taxon>Rhodococcus erythropolis group</taxon>
    </lineage>
</organism>
<proteinExistence type="predicted"/>
<dbReference type="Gene3D" id="1.10.510.10">
    <property type="entry name" value="Transferase(Phosphotransferase) domain 1"/>
    <property type="match status" value="1"/>
</dbReference>
<dbReference type="eggNOG" id="COG0515">
    <property type="taxonomic scope" value="Bacteria"/>
</dbReference>
<dbReference type="EMBL" id="AP008957">
    <property type="protein sequence ID" value="BAH30748.1"/>
    <property type="molecule type" value="Genomic_DNA"/>
</dbReference>
<dbReference type="HOGENOM" id="CLU_697652_0_0_11"/>
<keyword evidence="1" id="KW-0067">ATP-binding</keyword>
<evidence type="ECO:0000313" key="4">
    <source>
        <dbReference type="Proteomes" id="UP000002204"/>
    </source>
</evidence>
<dbReference type="InterPro" id="IPR000719">
    <property type="entry name" value="Prot_kinase_dom"/>
</dbReference>
<dbReference type="PANTHER" id="PTHR44329">
    <property type="entry name" value="SERINE/THREONINE-PROTEIN KINASE TNNI3K-RELATED"/>
    <property type="match status" value="1"/>
</dbReference>
<keyword evidence="1" id="KW-0547">Nucleotide-binding</keyword>
<dbReference type="PROSITE" id="PS00107">
    <property type="entry name" value="PROTEIN_KINASE_ATP"/>
    <property type="match status" value="1"/>
</dbReference>
<accession>C0ZLI0</accession>
<name>C0ZLI0_RHOE4</name>
<sequence length="413" mass="47389">MRDTSEFWPWFVLSKPIPYPYGMKSVEDLRIQRLLAEYDSHEIDLAYLALYQGAEERHCAFASIHQRLDVELQWMNTKARNGQSGHFNADNSRSLLNLIDEVAELTRVFAKSGVSVTISSEYDRVLTESKAWLVDSGGSPIPEGFTPIVVEKYEQIFSLDDVSVKIKTEMNSELKLVGQGAFANVHSFVDPNYGIRVARKKLRKGADEREIQRFRQEFDLLKELSFPYILQAYKFSEDDNSYTMEFCDQTLGDYIGMNNNTIKFHARKRIALQFLYGLNYLHSKGHVHRDLSYNNVLVRVYDAGAVIIKLSDFGLVKKHESEFTMTETQLKGTIRDPAVENFQEFGKVNDIYAVGYVLSFIFKGQKRVISEPRAIGEIVQKCAHSDPSHRYQDVLSIIQDIENIEFEPEGETA</sequence>
<reference evidence="4" key="1">
    <citation type="submission" date="2005-03" db="EMBL/GenBank/DDBJ databases">
        <title>Comparison of the complete genome sequences of Rhodococcus erythropolis PR4 and Rhodococcus opacus B4.</title>
        <authorList>
            <person name="Takarada H."/>
            <person name="Sekine M."/>
            <person name="Hosoyama A."/>
            <person name="Yamada R."/>
            <person name="Fujisawa T."/>
            <person name="Omata S."/>
            <person name="Shimizu A."/>
            <person name="Tsukatani N."/>
            <person name="Tanikawa S."/>
            <person name="Fujita N."/>
            <person name="Harayama S."/>
        </authorList>
    </citation>
    <scope>NUCLEOTIDE SEQUENCE [LARGE SCALE GENOMIC DNA]</scope>
    <source>
        <strain evidence="4">PR4 / NBRC 100887</strain>
    </source>
</reference>
<feature type="binding site" evidence="1">
    <location>
        <position position="200"/>
    </location>
    <ligand>
        <name>ATP</name>
        <dbReference type="ChEBI" id="CHEBI:30616"/>
    </ligand>
</feature>
<dbReference type="PATRIC" id="fig|234621.6.peg.470"/>
<dbReference type="AlphaFoldDB" id="C0ZLI0"/>
<dbReference type="KEGG" id="rer:RER_00400"/>
<dbReference type="GO" id="GO:0004674">
    <property type="term" value="F:protein serine/threonine kinase activity"/>
    <property type="evidence" value="ECO:0007669"/>
    <property type="project" value="TreeGrafter"/>
</dbReference>
<evidence type="ECO:0000313" key="3">
    <source>
        <dbReference type="EMBL" id="BAH30748.1"/>
    </source>
</evidence>
<dbReference type="Pfam" id="PF00069">
    <property type="entry name" value="Pkinase"/>
    <property type="match status" value="1"/>
</dbReference>
<protein>
    <recommendedName>
        <fullName evidence="2">Protein kinase domain-containing protein</fullName>
    </recommendedName>
</protein>
<gene>
    <name evidence="3" type="ordered locus">RER_00400</name>
</gene>
<dbReference type="InterPro" id="IPR017441">
    <property type="entry name" value="Protein_kinase_ATP_BS"/>
</dbReference>
<dbReference type="GO" id="GO:0005524">
    <property type="term" value="F:ATP binding"/>
    <property type="evidence" value="ECO:0007669"/>
    <property type="project" value="UniProtKB-UniRule"/>
</dbReference>
<dbReference type="InterPro" id="IPR011009">
    <property type="entry name" value="Kinase-like_dom_sf"/>
</dbReference>
<dbReference type="InterPro" id="IPR051681">
    <property type="entry name" value="Ser/Thr_Kinases-Pseudokinases"/>
</dbReference>
<reference evidence="3 4" key="2">
    <citation type="journal article" date="2006" name="Environ. Microbiol.">
        <title>Sequence analysis of three plasmids harboured in Rhodococcus erythropolis strain PR4.</title>
        <authorList>
            <person name="Sekine M."/>
            <person name="Tanikawa S."/>
            <person name="Omata S."/>
            <person name="Saito M."/>
            <person name="Fujisawa T."/>
            <person name="Tsukatani N."/>
            <person name="Tajima T."/>
            <person name="Sekigawa T."/>
            <person name="Kosugi H."/>
            <person name="Matsuo Y."/>
            <person name="Nishiko R."/>
            <person name="Imamura K."/>
            <person name="Ito M."/>
            <person name="Narita H."/>
            <person name="Tago S."/>
            <person name="Fujita N."/>
            <person name="Harayama S."/>
        </authorList>
    </citation>
    <scope>NUCLEOTIDE SEQUENCE [LARGE SCALE GENOMIC DNA]</scope>
    <source>
        <strain evidence="4">PR4 / NBRC 100887</strain>
    </source>
</reference>